<accession>A0AAW2ZLV8</accession>
<keyword evidence="1" id="KW-0732">Signal</keyword>
<sequence length="248" mass="28121">MRLVCLVLLLCCSMYVYCGDSSCNSNVAGRYSNRSLSVRKPRLVVRKRVITRRITTPRKIVGPKVIAVTPSRNPYFFSGYAPYSKVTLVKKFDGSNGPITREQFYDSQITFAKGQKGCEFCVFDCWSTYIMNQNRNTPSEDVYTTLFKDCKFPYYAYSCQKPSVVSGGNEMSIEANTNCKKTTDLSDNQILGVLDICASYGQCTFAKKLTKNQVLDGFRYKNGMVLSNTIYTTRVDKSSGEMRFEMKM</sequence>
<feature type="chain" id="PRO_5043957660" evidence="1">
    <location>
        <begin position="19"/>
        <end position="248"/>
    </location>
</feature>
<organism evidence="2 3">
    <name type="scientific">Acrasis kona</name>
    <dbReference type="NCBI Taxonomy" id="1008807"/>
    <lineage>
        <taxon>Eukaryota</taxon>
        <taxon>Discoba</taxon>
        <taxon>Heterolobosea</taxon>
        <taxon>Tetramitia</taxon>
        <taxon>Eutetramitia</taxon>
        <taxon>Acrasidae</taxon>
        <taxon>Acrasis</taxon>
    </lineage>
</organism>
<feature type="signal peptide" evidence="1">
    <location>
        <begin position="1"/>
        <end position="18"/>
    </location>
</feature>
<keyword evidence="3" id="KW-1185">Reference proteome</keyword>
<reference evidence="2 3" key="1">
    <citation type="submission" date="2024-03" db="EMBL/GenBank/DDBJ databases">
        <title>The Acrasis kona genome and developmental transcriptomes reveal deep origins of eukaryotic multicellular pathways.</title>
        <authorList>
            <person name="Sheikh S."/>
            <person name="Fu C.-J."/>
            <person name="Brown M.W."/>
            <person name="Baldauf S.L."/>
        </authorList>
    </citation>
    <scope>NUCLEOTIDE SEQUENCE [LARGE SCALE GENOMIC DNA]</scope>
    <source>
        <strain evidence="2 3">ATCC MYA-3509</strain>
    </source>
</reference>
<gene>
    <name evidence="2" type="ORF">AKO1_006523</name>
</gene>
<protein>
    <submittedName>
        <fullName evidence="2">InfB</fullName>
    </submittedName>
</protein>
<dbReference type="EMBL" id="JAOPGA020001669">
    <property type="protein sequence ID" value="KAL0490348.1"/>
    <property type="molecule type" value="Genomic_DNA"/>
</dbReference>
<name>A0AAW2ZLV8_9EUKA</name>
<dbReference type="Proteomes" id="UP001431209">
    <property type="component" value="Unassembled WGS sequence"/>
</dbReference>
<evidence type="ECO:0000313" key="2">
    <source>
        <dbReference type="EMBL" id="KAL0490348.1"/>
    </source>
</evidence>
<evidence type="ECO:0000256" key="1">
    <source>
        <dbReference type="SAM" id="SignalP"/>
    </source>
</evidence>
<dbReference type="AlphaFoldDB" id="A0AAW2ZLV8"/>
<evidence type="ECO:0000313" key="3">
    <source>
        <dbReference type="Proteomes" id="UP001431209"/>
    </source>
</evidence>
<proteinExistence type="predicted"/>
<comment type="caution">
    <text evidence="2">The sequence shown here is derived from an EMBL/GenBank/DDBJ whole genome shotgun (WGS) entry which is preliminary data.</text>
</comment>